<evidence type="ECO:0000313" key="8">
    <source>
        <dbReference type="Proteomes" id="UP000194457"/>
    </source>
</evidence>
<keyword evidence="4" id="KW-0653">Protein transport</keyword>
<dbReference type="Pfam" id="PF06635">
    <property type="entry name" value="T3SS_SCTL"/>
    <property type="match status" value="1"/>
</dbReference>
<dbReference type="GO" id="GO:0030254">
    <property type="term" value="P:protein secretion by the type III secretion system"/>
    <property type="evidence" value="ECO:0007669"/>
    <property type="project" value="InterPro"/>
</dbReference>
<dbReference type="OrthoDB" id="6859370at2"/>
<evidence type="ECO:0000256" key="3">
    <source>
        <dbReference type="ARBA" id="ARBA00022490"/>
    </source>
</evidence>
<gene>
    <name evidence="7" type="ORF">B9H00_02665</name>
</gene>
<keyword evidence="3" id="KW-0963">Cytoplasm</keyword>
<dbReference type="PANTHER" id="PTHR34982">
    <property type="entry name" value="YOP PROTEINS TRANSLOCATION PROTEIN L"/>
    <property type="match status" value="1"/>
</dbReference>
<evidence type="ECO:0000256" key="4">
    <source>
        <dbReference type="ARBA" id="ARBA00022927"/>
    </source>
</evidence>
<dbReference type="InterPro" id="IPR012842">
    <property type="entry name" value="T3SS_SctL/SctL2"/>
</dbReference>
<dbReference type="Proteomes" id="UP000194457">
    <property type="component" value="Chromosome"/>
</dbReference>
<evidence type="ECO:0000313" key="7">
    <source>
        <dbReference type="EMBL" id="ART62111.1"/>
    </source>
</evidence>
<evidence type="ECO:0000256" key="6">
    <source>
        <dbReference type="ARBA" id="ARBA00040494"/>
    </source>
</evidence>
<dbReference type="NCBIfam" id="TIGR02499">
    <property type="entry name" value="HrpE_YscL_not"/>
    <property type="match status" value="1"/>
</dbReference>
<reference evidence="7 8" key="1">
    <citation type="submission" date="2017-05" db="EMBL/GenBank/DDBJ databases">
        <authorList>
            <person name="Song R."/>
            <person name="Chenine A.L."/>
            <person name="Ruprecht R.M."/>
        </authorList>
    </citation>
    <scope>NUCLEOTIDE SEQUENCE [LARGE SCALE GENOMIC DNA]</scope>
    <source>
        <strain evidence="7">SW32</strain>
    </source>
</reference>
<dbReference type="KEGG" id="kma:B9H00_02665"/>
<evidence type="ECO:0000256" key="1">
    <source>
        <dbReference type="ARBA" id="ARBA00004496"/>
    </source>
</evidence>
<proteinExistence type="inferred from homology"/>
<evidence type="ECO:0000256" key="2">
    <source>
        <dbReference type="ARBA" id="ARBA00022448"/>
    </source>
</evidence>
<dbReference type="PANTHER" id="PTHR34982:SF1">
    <property type="entry name" value="FLAGELLAR ASSEMBLY PROTEIN FLIH"/>
    <property type="match status" value="1"/>
</dbReference>
<dbReference type="RefSeq" id="WP_086899364.1">
    <property type="nucleotide sequence ID" value="NZ_CP021358.1"/>
</dbReference>
<keyword evidence="2" id="KW-0813">Transport</keyword>
<comment type="similarity">
    <text evidence="5">Belongs to the SctL stator family.</text>
</comment>
<organism evidence="7 8">
    <name type="scientific">Kushneria marisflavi</name>
    <dbReference type="NCBI Taxonomy" id="157779"/>
    <lineage>
        <taxon>Bacteria</taxon>
        <taxon>Pseudomonadati</taxon>
        <taxon>Pseudomonadota</taxon>
        <taxon>Gammaproteobacteria</taxon>
        <taxon>Oceanospirillales</taxon>
        <taxon>Halomonadaceae</taxon>
        <taxon>Kushneria</taxon>
    </lineage>
</organism>
<protein>
    <recommendedName>
        <fullName evidence="6">Type 3 secretion system stator protein</fullName>
    </recommendedName>
</protein>
<dbReference type="InterPro" id="IPR051472">
    <property type="entry name" value="T3SS_Stator/FliH"/>
</dbReference>
<accession>A0A240UKT6</accession>
<dbReference type="InterPro" id="IPR010586">
    <property type="entry name" value="T3SS_stator_protein"/>
</dbReference>
<name>A0A240UKT6_9GAMM</name>
<dbReference type="GO" id="GO:0005829">
    <property type="term" value="C:cytosol"/>
    <property type="evidence" value="ECO:0007669"/>
    <property type="project" value="TreeGrafter"/>
</dbReference>
<comment type="subcellular location">
    <subcellularLocation>
        <location evidence="1">Cytoplasm</location>
    </subcellularLocation>
</comment>
<dbReference type="AlphaFoldDB" id="A0A240UKT6"/>
<keyword evidence="8" id="KW-1185">Reference proteome</keyword>
<evidence type="ECO:0000256" key="5">
    <source>
        <dbReference type="ARBA" id="ARBA00024335"/>
    </source>
</evidence>
<sequence length="197" mass="21733">MNMLPRRPGNVILRAEQAKAWTDGFAFLDQARQRATDQEEEIRRARETGYAEGLAAGRQKGERDAAELLIKTHADVDHYLAALEPKLGGLVLNLMQRLLGEFDDTERIAMSVRQALGEWRQAQRPCIRVAPELVDRVTEHLAQHYQAATDLSVEADPGLGPSQCLLVSPTAVMNLGIETQLETIAEALSSNPGRKAP</sequence>
<dbReference type="EMBL" id="CP021358">
    <property type="protein sequence ID" value="ART62111.1"/>
    <property type="molecule type" value="Genomic_DNA"/>
</dbReference>